<reference evidence="1 2" key="1">
    <citation type="journal article" date="2019" name="Int. J. Syst. Evol. Microbiol.">
        <title>The Global Catalogue of Microorganisms (GCM) 10K type strain sequencing project: providing services to taxonomists for standard genome sequencing and annotation.</title>
        <authorList>
            <consortium name="The Broad Institute Genomics Platform"/>
            <consortium name="The Broad Institute Genome Sequencing Center for Infectious Disease"/>
            <person name="Wu L."/>
            <person name="Ma J."/>
        </authorList>
    </citation>
    <scope>NUCLEOTIDE SEQUENCE [LARGE SCALE GENOMIC DNA]</scope>
    <source>
        <strain evidence="1 2">JCM 15933</strain>
    </source>
</reference>
<dbReference type="Proteomes" id="UP001501470">
    <property type="component" value="Unassembled WGS sequence"/>
</dbReference>
<accession>A0ABN2BEL0</accession>
<evidence type="ECO:0008006" key="3">
    <source>
        <dbReference type="Google" id="ProtNLM"/>
    </source>
</evidence>
<proteinExistence type="predicted"/>
<sequence length="102" mass="11867">MAWFRRNRAAAGGRAANREDLRHLEEFVRSRRGVEGFIEPRTAVTETTLLLIAHDGEWTRRRVDDPQAARQFAHKLSMPIYDVALVGYPQRMRDFNARNKTT</sequence>
<organism evidence="1 2">
    <name type="scientific">Dactylosporangium maewongense</name>
    <dbReference type="NCBI Taxonomy" id="634393"/>
    <lineage>
        <taxon>Bacteria</taxon>
        <taxon>Bacillati</taxon>
        <taxon>Actinomycetota</taxon>
        <taxon>Actinomycetes</taxon>
        <taxon>Micromonosporales</taxon>
        <taxon>Micromonosporaceae</taxon>
        <taxon>Dactylosporangium</taxon>
    </lineage>
</organism>
<protein>
    <recommendedName>
        <fullName evidence="3">Oxidoreductase</fullName>
    </recommendedName>
</protein>
<comment type="caution">
    <text evidence="1">The sequence shown here is derived from an EMBL/GenBank/DDBJ whole genome shotgun (WGS) entry which is preliminary data.</text>
</comment>
<dbReference type="EMBL" id="BAAAQD010000014">
    <property type="protein sequence ID" value="GAA1538032.1"/>
    <property type="molecule type" value="Genomic_DNA"/>
</dbReference>
<evidence type="ECO:0000313" key="2">
    <source>
        <dbReference type="Proteomes" id="UP001501470"/>
    </source>
</evidence>
<name>A0ABN2BEL0_9ACTN</name>
<keyword evidence="2" id="KW-1185">Reference proteome</keyword>
<evidence type="ECO:0000313" key="1">
    <source>
        <dbReference type="EMBL" id="GAA1538032.1"/>
    </source>
</evidence>
<gene>
    <name evidence="1" type="ORF">GCM10009827_066220</name>
</gene>
<dbReference type="RefSeq" id="WP_425552325.1">
    <property type="nucleotide sequence ID" value="NZ_BAAAQD010000014.1"/>
</dbReference>